<feature type="region of interest" description="Disordered" evidence="1">
    <location>
        <begin position="65"/>
        <end position="90"/>
    </location>
</feature>
<gene>
    <name evidence="2" type="ORF">COT61_02870</name>
</gene>
<comment type="caution">
    <text evidence="2">The sequence shown here is derived from an EMBL/GenBank/DDBJ whole genome shotgun (WGS) entry which is preliminary data.</text>
</comment>
<evidence type="ECO:0000313" key="2">
    <source>
        <dbReference type="EMBL" id="PIS16647.1"/>
    </source>
</evidence>
<dbReference type="AlphaFoldDB" id="A0A2H0WVI5"/>
<proteinExistence type="predicted"/>
<sequence length="90" mass="10552">MVAERLAKSKSKRKTQIPQTIIFLWFDKLTTSLRLIKNRRVKIIFYALKKVKKYLEDCSIFEKNRRDKKRQTAAEPRFGVSNPVRAAAAP</sequence>
<accession>A0A2H0WVI5</accession>
<protein>
    <submittedName>
        <fullName evidence="2">Uncharacterized protein</fullName>
    </submittedName>
</protein>
<reference evidence="3" key="1">
    <citation type="submission" date="2017-09" db="EMBL/GenBank/DDBJ databases">
        <title>Depth-based differentiation of microbial function through sediment-hosted aquifers and enrichment of novel symbionts in the deep terrestrial subsurface.</title>
        <authorList>
            <person name="Probst A.J."/>
            <person name="Ladd B."/>
            <person name="Jarett J.K."/>
            <person name="Geller-Mcgrath D.E."/>
            <person name="Sieber C.M.K."/>
            <person name="Emerson J.B."/>
            <person name="Anantharaman K."/>
            <person name="Thomas B.C."/>
            <person name="Malmstrom R."/>
            <person name="Stieglmeier M."/>
            <person name="Klingl A."/>
            <person name="Woyke T."/>
            <person name="Ryan C.M."/>
            <person name="Banfield J.F."/>
        </authorList>
    </citation>
    <scope>NUCLEOTIDE SEQUENCE [LARGE SCALE GENOMIC DNA]</scope>
</reference>
<organism evidence="2 3">
    <name type="scientific">Candidatus Portnoybacteria bacterium CG09_land_8_20_14_0_10_44_13</name>
    <dbReference type="NCBI Taxonomy" id="1974811"/>
    <lineage>
        <taxon>Bacteria</taxon>
        <taxon>Candidatus Portnoyibacteriota</taxon>
    </lineage>
</organism>
<name>A0A2H0WVI5_9BACT</name>
<dbReference type="EMBL" id="PEZF01000095">
    <property type="protein sequence ID" value="PIS16647.1"/>
    <property type="molecule type" value="Genomic_DNA"/>
</dbReference>
<dbReference type="Proteomes" id="UP000229080">
    <property type="component" value="Unassembled WGS sequence"/>
</dbReference>
<evidence type="ECO:0000256" key="1">
    <source>
        <dbReference type="SAM" id="MobiDB-lite"/>
    </source>
</evidence>
<evidence type="ECO:0000313" key="3">
    <source>
        <dbReference type="Proteomes" id="UP000229080"/>
    </source>
</evidence>